<evidence type="ECO:0000313" key="2">
    <source>
        <dbReference type="EMBL" id="RLN07279.1"/>
    </source>
</evidence>
<feature type="domain" description="F-box" evidence="1">
    <location>
        <begin position="352"/>
        <end position="398"/>
    </location>
</feature>
<accession>A0A3L6RNI2</accession>
<dbReference type="InterPro" id="IPR001810">
    <property type="entry name" value="F-box_dom"/>
</dbReference>
<evidence type="ECO:0000259" key="1">
    <source>
        <dbReference type="PROSITE" id="PS50181"/>
    </source>
</evidence>
<sequence length="707" mass="80177">MAAPAANNSPDVSPEPAIGSKPLLLKFNGGEPESHAIMDPFDARLREASVELDMLRGKRCLACLEGEWLLMLDEATGECFLLSLVSLRRIALPPLLKPVEELERCALSSPTPPDCTVMFSMSYCNYLLYCRPGDQEWRELPVETDGTYSFVMGDIVSSRGRMFVSTEMSTFIAINVSMPSSCGVAIGRRVIPHPSIMRWRCEESLVESDGDIFLLQFYIHGIRNSEIVDIDIHLLDTSAYVWNKVESIGDRTIFAGEDSVVLPSASRAGIRPGYIHLLHRHCRDGVRLYTIRVDDRTMSCTLLPGPCDDMCWVVPSSFTNKYEESLAIVSSESDIKINKLTFDEDVEQIAAPPPWSSLPVDMVEEVVARLSFIDYLNVRKVCKRWSSVSKPAQYAKRYPAYPVLMSICSSSAGTFKLFDPIIDKEYTLKDRSLVPCNDYFQMLLFAKHGWVLVLRGEKYMYATNPFTGEMLDLPEIPCLGYQFDGISFSSTPKSPDCIVCAIEKTRHPSQGNRLFVLLWHAGDEHWTSLKIDDYTQFRTAYSNPVFYHDEFYCLGTRGNLGVFNPHDMTWRVLDKPVPLLDGDPMPGDQYCHLLEFRDNLIAIFRPHNEGAMDLYKLDMSQMVWTKVERLDNEVTFVDHWNAVMMSAPQDTCCNRIYISKLGGYNEGGELKSCAFYDLKSRKYYPKPGKLKKQASKQIREYNAVVES</sequence>
<dbReference type="Gene3D" id="1.20.1280.50">
    <property type="match status" value="1"/>
</dbReference>
<dbReference type="STRING" id="4540.A0A3L6RNI2"/>
<dbReference type="OrthoDB" id="679467at2759"/>
<comment type="caution">
    <text evidence="2">The sequence shown here is derived from an EMBL/GenBank/DDBJ whole genome shotgun (WGS) entry which is preliminary data.</text>
</comment>
<gene>
    <name evidence="2" type="ORF">C2845_PM11G31160</name>
</gene>
<dbReference type="AlphaFoldDB" id="A0A3L6RNI2"/>
<dbReference type="PANTHER" id="PTHR33127:SF97">
    <property type="entry name" value="OS08G0448300 PROTEIN"/>
    <property type="match status" value="1"/>
</dbReference>
<dbReference type="InterPro" id="IPR005174">
    <property type="entry name" value="KIB1-4_b-propeller"/>
</dbReference>
<dbReference type="Pfam" id="PF03478">
    <property type="entry name" value="Beta-prop_KIB1-4"/>
    <property type="match status" value="2"/>
</dbReference>
<dbReference type="EMBL" id="PQIB02000007">
    <property type="protein sequence ID" value="RLN07279.1"/>
    <property type="molecule type" value="Genomic_DNA"/>
</dbReference>
<keyword evidence="3" id="KW-1185">Reference proteome</keyword>
<dbReference type="Pfam" id="PF00646">
    <property type="entry name" value="F-box"/>
    <property type="match status" value="1"/>
</dbReference>
<dbReference type="PROSITE" id="PS50181">
    <property type="entry name" value="FBOX"/>
    <property type="match status" value="1"/>
</dbReference>
<dbReference type="Proteomes" id="UP000275267">
    <property type="component" value="Unassembled WGS sequence"/>
</dbReference>
<dbReference type="InterPro" id="IPR015915">
    <property type="entry name" value="Kelch-typ_b-propeller"/>
</dbReference>
<dbReference type="Gene3D" id="2.120.10.80">
    <property type="entry name" value="Kelch-type beta propeller"/>
    <property type="match status" value="1"/>
</dbReference>
<dbReference type="SMART" id="SM00256">
    <property type="entry name" value="FBOX"/>
    <property type="match status" value="1"/>
</dbReference>
<dbReference type="InterPro" id="IPR011043">
    <property type="entry name" value="Gal_Oxase/kelch_b-propeller"/>
</dbReference>
<reference evidence="3" key="1">
    <citation type="journal article" date="2019" name="Nat. Commun.">
        <title>The genome of broomcorn millet.</title>
        <authorList>
            <person name="Zou C."/>
            <person name="Miki D."/>
            <person name="Li D."/>
            <person name="Tang Q."/>
            <person name="Xiao L."/>
            <person name="Rajput S."/>
            <person name="Deng P."/>
            <person name="Jia W."/>
            <person name="Huang R."/>
            <person name="Zhang M."/>
            <person name="Sun Y."/>
            <person name="Hu J."/>
            <person name="Fu X."/>
            <person name="Schnable P.S."/>
            <person name="Li F."/>
            <person name="Zhang H."/>
            <person name="Feng B."/>
            <person name="Zhu X."/>
            <person name="Liu R."/>
            <person name="Schnable J.C."/>
            <person name="Zhu J.-K."/>
            <person name="Zhang H."/>
        </authorList>
    </citation>
    <scope>NUCLEOTIDE SEQUENCE [LARGE SCALE GENOMIC DNA]</scope>
</reference>
<proteinExistence type="predicted"/>
<dbReference type="InterPro" id="IPR036047">
    <property type="entry name" value="F-box-like_dom_sf"/>
</dbReference>
<organism evidence="2 3">
    <name type="scientific">Panicum miliaceum</name>
    <name type="common">Proso millet</name>
    <name type="synonym">Broomcorn millet</name>
    <dbReference type="NCBI Taxonomy" id="4540"/>
    <lineage>
        <taxon>Eukaryota</taxon>
        <taxon>Viridiplantae</taxon>
        <taxon>Streptophyta</taxon>
        <taxon>Embryophyta</taxon>
        <taxon>Tracheophyta</taxon>
        <taxon>Spermatophyta</taxon>
        <taxon>Magnoliopsida</taxon>
        <taxon>Liliopsida</taxon>
        <taxon>Poales</taxon>
        <taxon>Poaceae</taxon>
        <taxon>PACMAD clade</taxon>
        <taxon>Panicoideae</taxon>
        <taxon>Panicodae</taxon>
        <taxon>Paniceae</taxon>
        <taxon>Panicinae</taxon>
        <taxon>Panicum</taxon>
        <taxon>Panicum sect. Panicum</taxon>
    </lineage>
</organism>
<dbReference type="SUPFAM" id="SSF81383">
    <property type="entry name" value="F-box domain"/>
    <property type="match status" value="1"/>
</dbReference>
<evidence type="ECO:0000313" key="3">
    <source>
        <dbReference type="Proteomes" id="UP000275267"/>
    </source>
</evidence>
<name>A0A3L6RNI2_PANMI</name>
<dbReference type="SUPFAM" id="SSF50965">
    <property type="entry name" value="Galactose oxidase, central domain"/>
    <property type="match status" value="1"/>
</dbReference>
<protein>
    <recommendedName>
        <fullName evidence="1">F-box domain-containing protein</fullName>
    </recommendedName>
</protein>
<dbReference type="PANTHER" id="PTHR33127">
    <property type="entry name" value="TRANSMEMBRANE PROTEIN"/>
    <property type="match status" value="1"/>
</dbReference>